<dbReference type="UniPathway" id="UPA00621"/>
<dbReference type="Proteomes" id="UP000198508">
    <property type="component" value="Unassembled WGS sequence"/>
</dbReference>
<dbReference type="AlphaFoldDB" id="A0A1I0GGB6"/>
<evidence type="ECO:0000256" key="10">
    <source>
        <dbReference type="PIRNR" id="PIRNR010130"/>
    </source>
</evidence>
<dbReference type="RefSeq" id="WP_092364021.1">
    <property type="nucleotide sequence ID" value="NZ_FOIM01000011.1"/>
</dbReference>
<evidence type="ECO:0000256" key="2">
    <source>
        <dbReference type="ARBA" id="ARBA00007342"/>
    </source>
</evidence>
<evidence type="ECO:0000256" key="8">
    <source>
        <dbReference type="ARBA" id="ARBA00023315"/>
    </source>
</evidence>
<evidence type="ECO:0000256" key="4">
    <source>
        <dbReference type="ARBA" id="ARBA00020837"/>
    </source>
</evidence>
<dbReference type="GO" id="GO:0016747">
    <property type="term" value="F:acyltransferase activity, transferring groups other than amino-acyl groups"/>
    <property type="evidence" value="ECO:0007669"/>
    <property type="project" value="InterPro"/>
</dbReference>
<keyword evidence="5 10" id="KW-0808">Transferase</keyword>
<comment type="function">
    <text evidence="10">Involved in 1,2-propanediol (1,2-PD) degradation by catalyzing the conversion of propanoyl-CoA to propanoyl-phosphate.</text>
</comment>
<comment type="pathway">
    <text evidence="10">Polyol metabolism; 1,2-propanediol degradation.</text>
</comment>
<dbReference type="NCBIfam" id="NF011652">
    <property type="entry name" value="PRK15070.1"/>
    <property type="match status" value="1"/>
</dbReference>
<reference evidence="12" key="1">
    <citation type="submission" date="2016-10" db="EMBL/GenBank/DDBJ databases">
        <authorList>
            <person name="Varghese N."/>
            <person name="Submissions S."/>
        </authorList>
    </citation>
    <scope>NUCLEOTIDE SEQUENCE [LARGE SCALE GENOMIC DNA]</scope>
    <source>
        <strain evidence="12">NLAE-zl-G277</strain>
    </source>
</reference>
<sequence>MNRQELEAVIRRVVEQYQDNLTGSGDLSFPVEASANHVHLTREAVETLFGAGTELTCDRQLSQPGEFLSGQRLRLATAKGELGRVAVLGPERSAVQVEMSLTDLRRLGIKAPVNLSGNLNGAGDICLIGPQGAIWVKGCVIAARAHIHMRPEDAARFGVTDRQEVKVRVEGDRTVVFEHVIVRVSDRFALAMHIDFDEANACCLGKNSRGTIVP</sequence>
<dbReference type="Pfam" id="PF06130">
    <property type="entry name" value="PTAC"/>
    <property type="match status" value="1"/>
</dbReference>
<dbReference type="PANTHER" id="PTHR39453:SF1">
    <property type="entry name" value="PHOSPHATE PROPANOYLTRANSFERASE"/>
    <property type="match status" value="1"/>
</dbReference>
<name>A0A1I0GGB6_9FIRM</name>
<dbReference type="PANTHER" id="PTHR39453">
    <property type="entry name" value="PHOSPHATE PROPANOYLTRANSFERASE"/>
    <property type="match status" value="1"/>
</dbReference>
<keyword evidence="7" id="KW-0862">Zinc</keyword>
<comment type="cofactor">
    <cofactor evidence="1">
        <name>Zn(2+)</name>
        <dbReference type="ChEBI" id="CHEBI:29105"/>
    </cofactor>
</comment>
<evidence type="ECO:0000313" key="11">
    <source>
        <dbReference type="EMBL" id="SET69129.1"/>
    </source>
</evidence>
<keyword evidence="6" id="KW-0479">Metal-binding</keyword>
<dbReference type="GO" id="GO:0051144">
    <property type="term" value="P:1,2-propanediol catabolic process"/>
    <property type="evidence" value="ECO:0007669"/>
    <property type="project" value="UniProtKB-UniPathway"/>
</dbReference>
<keyword evidence="12" id="KW-1185">Reference proteome</keyword>
<protein>
    <recommendedName>
        <fullName evidence="4 10">Phosphate propanoyltransferase</fullName>
        <ecNumber evidence="3 10">2.3.1.222</ecNumber>
    </recommendedName>
</protein>
<gene>
    <name evidence="11" type="ORF">SAMN05216313_111113</name>
</gene>
<comment type="catalytic activity">
    <reaction evidence="9 10">
        <text>propanoyl-CoA + phosphate = propanoyl phosphate + CoA</text>
        <dbReference type="Rhea" id="RHEA:28046"/>
        <dbReference type="ChEBI" id="CHEBI:43474"/>
        <dbReference type="ChEBI" id="CHEBI:57287"/>
        <dbReference type="ChEBI" id="CHEBI:57392"/>
        <dbReference type="ChEBI" id="CHEBI:58933"/>
        <dbReference type="EC" id="2.3.1.222"/>
    </reaction>
</comment>
<evidence type="ECO:0000256" key="1">
    <source>
        <dbReference type="ARBA" id="ARBA00001947"/>
    </source>
</evidence>
<evidence type="ECO:0000313" key="12">
    <source>
        <dbReference type="Proteomes" id="UP000198508"/>
    </source>
</evidence>
<dbReference type="EC" id="2.3.1.222" evidence="3 10"/>
<dbReference type="STRING" id="460384.SAMN05216313_111113"/>
<evidence type="ECO:0000256" key="3">
    <source>
        <dbReference type="ARBA" id="ARBA00012206"/>
    </source>
</evidence>
<dbReference type="InterPro" id="IPR008300">
    <property type="entry name" value="PTAC"/>
</dbReference>
<accession>A0A1I0GGB6</accession>
<comment type="similarity">
    <text evidence="2 10">Belongs to the PduL family.</text>
</comment>
<proteinExistence type="inferred from homology"/>
<keyword evidence="8 10" id="KW-0012">Acyltransferase</keyword>
<evidence type="ECO:0000256" key="6">
    <source>
        <dbReference type="ARBA" id="ARBA00022723"/>
    </source>
</evidence>
<dbReference type="EMBL" id="FOIM01000011">
    <property type="protein sequence ID" value="SET69129.1"/>
    <property type="molecule type" value="Genomic_DNA"/>
</dbReference>
<evidence type="ECO:0000256" key="5">
    <source>
        <dbReference type="ARBA" id="ARBA00022679"/>
    </source>
</evidence>
<evidence type="ECO:0000256" key="7">
    <source>
        <dbReference type="ARBA" id="ARBA00022833"/>
    </source>
</evidence>
<dbReference type="GO" id="GO:0046872">
    <property type="term" value="F:metal ion binding"/>
    <property type="evidence" value="ECO:0007669"/>
    <property type="project" value="UniProtKB-KW"/>
</dbReference>
<organism evidence="11 12">
    <name type="scientific">Enterocloster lavalensis</name>
    <dbReference type="NCBI Taxonomy" id="460384"/>
    <lineage>
        <taxon>Bacteria</taxon>
        <taxon>Bacillati</taxon>
        <taxon>Bacillota</taxon>
        <taxon>Clostridia</taxon>
        <taxon>Lachnospirales</taxon>
        <taxon>Lachnospiraceae</taxon>
        <taxon>Enterocloster</taxon>
    </lineage>
</organism>
<evidence type="ECO:0000256" key="9">
    <source>
        <dbReference type="ARBA" id="ARBA00047589"/>
    </source>
</evidence>
<dbReference type="PIRSF" id="PIRSF010130">
    <property type="entry name" value="PduL"/>
    <property type="match status" value="1"/>
</dbReference>